<comment type="caution">
    <text evidence="5">The sequence shown here is derived from an EMBL/GenBank/DDBJ whole genome shotgun (WGS) entry which is preliminary data.</text>
</comment>
<dbReference type="RefSeq" id="WP_330602872.1">
    <property type="nucleotide sequence ID" value="NZ_JACHEN010000016.1"/>
</dbReference>
<gene>
    <name evidence="5" type="ORF">HNQ80_002795</name>
</gene>
<dbReference type="Gene3D" id="6.10.10.80">
    <property type="entry name" value="Small, acid-soluble spore protein, alpha/beta type-like"/>
    <property type="match status" value="1"/>
</dbReference>
<dbReference type="GO" id="GO:0003690">
    <property type="term" value="F:double-stranded DNA binding"/>
    <property type="evidence" value="ECO:0007669"/>
    <property type="project" value="InterPro"/>
</dbReference>
<accession>A0A841KTF5</accession>
<evidence type="ECO:0000256" key="1">
    <source>
        <dbReference type="ARBA" id="ARBA00003863"/>
    </source>
</evidence>
<name>A0A841KTF5_9FIRM</name>
<evidence type="ECO:0000313" key="6">
    <source>
        <dbReference type="Proteomes" id="UP000579281"/>
    </source>
</evidence>
<evidence type="ECO:0008006" key="7">
    <source>
        <dbReference type="Google" id="ProtNLM"/>
    </source>
</evidence>
<dbReference type="InterPro" id="IPR050847">
    <property type="entry name" value="SASP_DNA-binding"/>
</dbReference>
<comment type="function">
    <text evidence="1">SASP are bound to spore DNA. They are double-stranded DNA-binding proteins that cause DNA to change to an a-like conformation. They protect the DNA backbone from chemical and enzymatic cleavage and are thus involved in dormant spore's high resistance to UV light.</text>
</comment>
<protein>
    <recommendedName>
        <fullName evidence="7">Small, acid-soluble spore protein, alpha/beta type</fullName>
    </recommendedName>
</protein>
<keyword evidence="6" id="KW-1185">Reference proteome</keyword>
<keyword evidence="4" id="KW-0238">DNA-binding</keyword>
<sequence>MSKNRGIVPEARIALNSFKEEIAKDLGLENFTYAGYVGGNMVRRMVEAAEKELVEKYKS</sequence>
<comment type="similarity">
    <text evidence="2">Belongs to the alpha/beta-type SASP family.</text>
</comment>
<dbReference type="GO" id="GO:0030435">
    <property type="term" value="P:sporulation resulting in formation of a cellular spore"/>
    <property type="evidence" value="ECO:0007669"/>
    <property type="project" value="UniProtKB-KW"/>
</dbReference>
<dbReference type="InterPro" id="IPR038300">
    <property type="entry name" value="SASP_sf_alpha/beta"/>
</dbReference>
<evidence type="ECO:0000313" key="5">
    <source>
        <dbReference type="EMBL" id="MBB6216691.1"/>
    </source>
</evidence>
<dbReference type="InterPro" id="IPR018126">
    <property type="entry name" value="SASP_alpha/beta-type_CS"/>
</dbReference>
<organism evidence="5 6">
    <name type="scientific">Anaerosolibacter carboniphilus</name>
    <dbReference type="NCBI Taxonomy" id="1417629"/>
    <lineage>
        <taxon>Bacteria</taxon>
        <taxon>Bacillati</taxon>
        <taxon>Bacillota</taxon>
        <taxon>Clostridia</taxon>
        <taxon>Peptostreptococcales</taxon>
        <taxon>Thermotaleaceae</taxon>
        <taxon>Anaerosolibacter</taxon>
    </lineage>
</organism>
<dbReference type="InterPro" id="IPR001448">
    <property type="entry name" value="SASP_alpha/beta-type"/>
</dbReference>
<dbReference type="Proteomes" id="UP000579281">
    <property type="component" value="Unassembled WGS sequence"/>
</dbReference>
<dbReference type="EMBL" id="JACHEN010000016">
    <property type="protein sequence ID" value="MBB6216691.1"/>
    <property type="molecule type" value="Genomic_DNA"/>
</dbReference>
<dbReference type="Pfam" id="PF00269">
    <property type="entry name" value="SASP"/>
    <property type="match status" value="1"/>
</dbReference>
<dbReference type="PANTHER" id="PTHR36107:SF1">
    <property type="entry name" value="SMALL, ACID-SOLUBLE SPORE PROTEIN A"/>
    <property type="match status" value="1"/>
</dbReference>
<evidence type="ECO:0000256" key="3">
    <source>
        <dbReference type="ARBA" id="ARBA00022969"/>
    </source>
</evidence>
<dbReference type="AlphaFoldDB" id="A0A841KTF5"/>
<keyword evidence="3" id="KW-0749">Sporulation</keyword>
<evidence type="ECO:0000256" key="2">
    <source>
        <dbReference type="ARBA" id="ARBA00005442"/>
    </source>
</evidence>
<dbReference type="PANTHER" id="PTHR36107">
    <property type="entry name" value="SMALL, ACID-SOLUBLE SPORE PROTEIN A"/>
    <property type="match status" value="1"/>
</dbReference>
<evidence type="ECO:0000256" key="4">
    <source>
        <dbReference type="ARBA" id="ARBA00023125"/>
    </source>
</evidence>
<dbReference type="GO" id="GO:0006265">
    <property type="term" value="P:DNA topological change"/>
    <property type="evidence" value="ECO:0007669"/>
    <property type="project" value="InterPro"/>
</dbReference>
<dbReference type="PROSITE" id="PS00304">
    <property type="entry name" value="SASP_1"/>
    <property type="match status" value="1"/>
</dbReference>
<proteinExistence type="inferred from homology"/>
<reference evidence="5 6" key="1">
    <citation type="submission" date="2020-08" db="EMBL/GenBank/DDBJ databases">
        <title>Genomic Encyclopedia of Type Strains, Phase IV (KMG-IV): sequencing the most valuable type-strain genomes for metagenomic binning, comparative biology and taxonomic classification.</title>
        <authorList>
            <person name="Goeker M."/>
        </authorList>
    </citation>
    <scope>NUCLEOTIDE SEQUENCE [LARGE SCALE GENOMIC DNA]</scope>
    <source>
        <strain evidence="5 6">DSM 103526</strain>
    </source>
</reference>